<dbReference type="PROSITE" id="PS50929">
    <property type="entry name" value="ABC_TM1F"/>
    <property type="match status" value="1"/>
</dbReference>
<feature type="transmembrane region" description="Helical" evidence="8">
    <location>
        <begin position="191"/>
        <end position="210"/>
    </location>
</feature>
<dbReference type="InterPro" id="IPR036640">
    <property type="entry name" value="ABC1_TM_sf"/>
</dbReference>
<feature type="transmembrane region" description="Helical" evidence="8">
    <location>
        <begin position="341"/>
        <end position="360"/>
    </location>
</feature>
<dbReference type="SUPFAM" id="SSF90123">
    <property type="entry name" value="ABC transporter transmembrane region"/>
    <property type="match status" value="1"/>
</dbReference>
<dbReference type="PROSITE" id="PS00211">
    <property type="entry name" value="ABC_TRANSPORTER_1"/>
    <property type="match status" value="1"/>
</dbReference>
<keyword evidence="6 8" id="KW-0472">Membrane</keyword>
<dbReference type="CDD" id="cd03249">
    <property type="entry name" value="ABC_MTABC3_MDL1_MDL2"/>
    <property type="match status" value="1"/>
</dbReference>
<name>A0ABR2XW46_9PEZI</name>
<organism evidence="11 12">
    <name type="scientific">Seiridium cardinale</name>
    <dbReference type="NCBI Taxonomy" id="138064"/>
    <lineage>
        <taxon>Eukaryota</taxon>
        <taxon>Fungi</taxon>
        <taxon>Dikarya</taxon>
        <taxon>Ascomycota</taxon>
        <taxon>Pezizomycotina</taxon>
        <taxon>Sordariomycetes</taxon>
        <taxon>Xylariomycetidae</taxon>
        <taxon>Amphisphaeriales</taxon>
        <taxon>Sporocadaceae</taxon>
        <taxon>Seiridium</taxon>
    </lineage>
</organism>
<keyword evidence="3" id="KW-0547">Nucleotide-binding</keyword>
<dbReference type="Proteomes" id="UP001465668">
    <property type="component" value="Unassembled WGS sequence"/>
</dbReference>
<keyword evidence="12" id="KW-1185">Reference proteome</keyword>
<dbReference type="Gene3D" id="1.20.1560.10">
    <property type="entry name" value="ABC transporter type 1, transmembrane domain"/>
    <property type="match status" value="1"/>
</dbReference>
<dbReference type="PANTHER" id="PTHR43394:SF1">
    <property type="entry name" value="ATP-BINDING CASSETTE SUB-FAMILY B MEMBER 10, MITOCHONDRIAL"/>
    <property type="match status" value="1"/>
</dbReference>
<sequence>MASGAVRRALLPSSGASFGLFRPAPGLLGHTAAYAGQDLGTRAFAAFPSRAHLHKESQSSVGGFQRPAFQVPQCQSRGHSARWKPPMAVLREFSTSKAVSEKENKFFEKNDQTLASVKQPNPVSVSDPAGRNEPHTHLPIEFEKSERAKQAAQVNYRARLSKEKDPKNKNLLNNSSEVVRLLKLARPELKYLGLALVLLLLSSIVTMSIPKVVGSVMDAASKQSMDDATVFGFTLYQFFGLFACVLTLGACANFGRIIVLRLIGERVVARLRSSLYKRTYLQDAEFFDANRTGDLISRLSADSIIVGKSITQNVSDGLRSLISGAAGITAMALISPGLTSIILFAAPFIGVLTFGYARFIRRISREIQKNVGTLTKIAEERLGNVKTSQAFNGERQEVHRYNGQIRRIFNLGMKDAMYTASFFGATGWMGNMTILAMLWFGGGYVSSGVLSLGDLTSFMMYAAFAGSSMSGLSGFFTELMKGVGAASRLFELSDREPNIPPTKGLKVVSAQGPVTFNKVSFAYPTRPAVLIFNELNFTIPSGSNVCIVGPSGGGKSTVASLILRFYNPTSGSILINGVDITSMNVKSLRRRIGVVSQEPVLFSGSIKDNIAYGRPEASNSEVFKAAQEANCQFIKDFPDGMDTQVGPRGAQLSGGQKQRIAIARALLLNPDILILDEATSALDAESETLVNSALAKLLRSQSTTISIAHRLSTIKRSDQIIVLSNEGTVAEMGSYTSLSTDPDSAFSKLMEWQMSGGDIPQAQTPRHVPIDEAQPIDEELEGEQQEEDEVEEITEEVAKNEKSRD</sequence>
<keyword evidence="4" id="KW-0067">ATP-binding</keyword>
<evidence type="ECO:0000313" key="12">
    <source>
        <dbReference type="Proteomes" id="UP001465668"/>
    </source>
</evidence>
<evidence type="ECO:0000256" key="6">
    <source>
        <dbReference type="ARBA" id="ARBA00023136"/>
    </source>
</evidence>
<comment type="caution">
    <text evidence="11">The sequence shown here is derived from an EMBL/GenBank/DDBJ whole genome shotgun (WGS) entry which is preliminary data.</text>
</comment>
<dbReference type="SMART" id="SM00382">
    <property type="entry name" value="AAA"/>
    <property type="match status" value="1"/>
</dbReference>
<evidence type="ECO:0000259" key="9">
    <source>
        <dbReference type="PROSITE" id="PS50893"/>
    </source>
</evidence>
<keyword evidence="2 8" id="KW-0812">Transmembrane</keyword>
<feature type="domain" description="ABC transporter" evidence="9">
    <location>
        <begin position="514"/>
        <end position="751"/>
    </location>
</feature>
<feature type="transmembrane region" description="Helical" evidence="8">
    <location>
        <begin position="416"/>
        <end position="440"/>
    </location>
</feature>
<dbReference type="InterPro" id="IPR003439">
    <property type="entry name" value="ABC_transporter-like_ATP-bd"/>
</dbReference>
<keyword evidence="5 8" id="KW-1133">Transmembrane helix</keyword>
<comment type="subcellular location">
    <subcellularLocation>
        <location evidence="1">Membrane</location>
        <topology evidence="1">Multi-pass membrane protein</topology>
    </subcellularLocation>
</comment>
<gene>
    <name evidence="11" type="ORF">SCAR479_05534</name>
</gene>
<protein>
    <submittedName>
        <fullName evidence="11">ATP-dependent permease MDL2</fullName>
    </submittedName>
</protein>
<evidence type="ECO:0000256" key="2">
    <source>
        <dbReference type="ARBA" id="ARBA00022692"/>
    </source>
</evidence>
<dbReference type="InterPro" id="IPR017871">
    <property type="entry name" value="ABC_transporter-like_CS"/>
</dbReference>
<proteinExistence type="predicted"/>
<dbReference type="PROSITE" id="PS50893">
    <property type="entry name" value="ABC_TRANSPORTER_2"/>
    <property type="match status" value="1"/>
</dbReference>
<feature type="transmembrane region" description="Helical" evidence="8">
    <location>
        <begin position="230"/>
        <end position="252"/>
    </location>
</feature>
<feature type="transmembrane region" description="Helical" evidence="8">
    <location>
        <begin position="460"/>
        <end position="480"/>
    </location>
</feature>
<dbReference type="Gene3D" id="3.40.50.300">
    <property type="entry name" value="P-loop containing nucleotide triphosphate hydrolases"/>
    <property type="match status" value="1"/>
</dbReference>
<dbReference type="InterPro" id="IPR003593">
    <property type="entry name" value="AAA+_ATPase"/>
</dbReference>
<dbReference type="PIRSF" id="PIRSF002773">
    <property type="entry name" value="ABC_prm/ATPase_B"/>
    <property type="match status" value="1"/>
</dbReference>
<dbReference type="Pfam" id="PF00005">
    <property type="entry name" value="ABC_tran"/>
    <property type="match status" value="1"/>
</dbReference>
<evidence type="ECO:0000256" key="5">
    <source>
        <dbReference type="ARBA" id="ARBA00022989"/>
    </source>
</evidence>
<dbReference type="InterPro" id="IPR011527">
    <property type="entry name" value="ABC1_TM_dom"/>
</dbReference>
<feature type="transmembrane region" description="Helical" evidence="8">
    <location>
        <begin position="318"/>
        <end position="335"/>
    </location>
</feature>
<evidence type="ECO:0000256" key="7">
    <source>
        <dbReference type="SAM" id="MobiDB-lite"/>
    </source>
</evidence>
<dbReference type="Pfam" id="PF00664">
    <property type="entry name" value="ABC_membrane"/>
    <property type="match status" value="1"/>
</dbReference>
<dbReference type="EMBL" id="JARVKM010000019">
    <property type="protein sequence ID" value="KAK9777851.1"/>
    <property type="molecule type" value="Genomic_DNA"/>
</dbReference>
<evidence type="ECO:0000256" key="3">
    <source>
        <dbReference type="ARBA" id="ARBA00022741"/>
    </source>
</evidence>
<dbReference type="SUPFAM" id="SSF52540">
    <property type="entry name" value="P-loop containing nucleoside triphosphate hydrolases"/>
    <property type="match status" value="1"/>
</dbReference>
<evidence type="ECO:0000256" key="4">
    <source>
        <dbReference type="ARBA" id="ARBA00022840"/>
    </source>
</evidence>
<feature type="region of interest" description="Disordered" evidence="7">
    <location>
        <begin position="757"/>
        <end position="805"/>
    </location>
</feature>
<evidence type="ECO:0000256" key="8">
    <source>
        <dbReference type="SAM" id="Phobius"/>
    </source>
</evidence>
<feature type="compositionally biased region" description="Acidic residues" evidence="7">
    <location>
        <begin position="774"/>
        <end position="795"/>
    </location>
</feature>
<feature type="domain" description="ABC transmembrane type-1" evidence="10">
    <location>
        <begin position="194"/>
        <end position="481"/>
    </location>
</feature>
<evidence type="ECO:0000256" key="1">
    <source>
        <dbReference type="ARBA" id="ARBA00004141"/>
    </source>
</evidence>
<reference evidence="11 12" key="1">
    <citation type="submission" date="2024-02" db="EMBL/GenBank/DDBJ databases">
        <title>First draft genome assembly of two strains of Seiridium cardinale.</title>
        <authorList>
            <person name="Emiliani G."/>
            <person name="Scali E."/>
        </authorList>
    </citation>
    <scope>NUCLEOTIDE SEQUENCE [LARGE SCALE GENOMIC DNA]</scope>
    <source>
        <strain evidence="11 12">BM-138-000479</strain>
    </source>
</reference>
<evidence type="ECO:0000259" key="10">
    <source>
        <dbReference type="PROSITE" id="PS50929"/>
    </source>
</evidence>
<dbReference type="InterPro" id="IPR039421">
    <property type="entry name" value="Type_1_exporter"/>
</dbReference>
<evidence type="ECO:0000313" key="11">
    <source>
        <dbReference type="EMBL" id="KAK9777851.1"/>
    </source>
</evidence>
<feature type="compositionally biased region" description="Basic and acidic residues" evidence="7">
    <location>
        <begin position="796"/>
        <end position="805"/>
    </location>
</feature>
<accession>A0ABR2XW46</accession>
<dbReference type="PANTHER" id="PTHR43394">
    <property type="entry name" value="ATP-DEPENDENT PERMEASE MDL1, MITOCHONDRIAL"/>
    <property type="match status" value="1"/>
</dbReference>
<dbReference type="InterPro" id="IPR027417">
    <property type="entry name" value="P-loop_NTPase"/>
</dbReference>
<dbReference type="CDD" id="cd18573">
    <property type="entry name" value="ABC_6TM_ABCB10_like"/>
    <property type="match status" value="1"/>
</dbReference>